<dbReference type="Proteomes" id="UP001220610">
    <property type="component" value="Chromosome"/>
</dbReference>
<gene>
    <name evidence="1" type="ORF">P0Y53_06335</name>
</gene>
<proteinExistence type="predicted"/>
<reference evidence="1" key="1">
    <citation type="submission" date="2023-03" db="EMBL/GenBank/DDBJ databases">
        <title>Andean soil-derived lignocellulolytic bacterial consortium as a source of novel taxa and putative plastic-active enzymes.</title>
        <authorList>
            <person name="Diaz-Garcia L."/>
            <person name="Chuvochina M."/>
            <person name="Feuerriegel G."/>
            <person name="Bunk B."/>
            <person name="Sproer C."/>
            <person name="Streit W.R."/>
            <person name="Rodriguez L.M."/>
            <person name="Overmann J."/>
            <person name="Jimenez D.J."/>
        </authorList>
    </citation>
    <scope>NUCLEOTIDE SEQUENCE</scope>
    <source>
        <strain evidence="1">MAG 7</strain>
    </source>
</reference>
<evidence type="ECO:0000313" key="1">
    <source>
        <dbReference type="EMBL" id="WEK37113.1"/>
    </source>
</evidence>
<organism evidence="1 2">
    <name type="scientific">Candidatus Pseudobacter hemicellulosilyticus</name>
    <dbReference type="NCBI Taxonomy" id="3121375"/>
    <lineage>
        <taxon>Bacteria</taxon>
        <taxon>Pseudomonadati</taxon>
        <taxon>Bacteroidota</taxon>
        <taxon>Chitinophagia</taxon>
        <taxon>Chitinophagales</taxon>
        <taxon>Chitinophagaceae</taxon>
        <taxon>Pseudobacter</taxon>
    </lineage>
</organism>
<accession>A0AAJ6BHD9</accession>
<protein>
    <submittedName>
        <fullName evidence="1">Uncharacterized protein</fullName>
    </submittedName>
</protein>
<sequence>MTKLFFLCAVALAGIACTDTAQKETERKDGFTPVLRTKEDSLYHAVIEGHDVGMAKMGILGRYTARVQAKLDSMSKQPKGVDSEYHKQLVDLRKDLQQARQGMNAWMDSFSADSATGNEDLRIQYLESERVKVNLVRDKILLSLQKADSLFAR</sequence>
<name>A0AAJ6BHD9_9BACT</name>
<dbReference type="EMBL" id="CP119311">
    <property type="protein sequence ID" value="WEK37113.1"/>
    <property type="molecule type" value="Genomic_DNA"/>
</dbReference>
<evidence type="ECO:0000313" key="2">
    <source>
        <dbReference type="Proteomes" id="UP001220610"/>
    </source>
</evidence>
<dbReference type="AlphaFoldDB" id="A0AAJ6BHD9"/>